<reference evidence="5" key="1">
    <citation type="journal article" date="2015" name="PeerJ">
        <title>First genomic representation of candidate bacterial phylum KSB3 points to enhanced environmental sensing as a trigger of wastewater bulking.</title>
        <authorList>
            <person name="Sekiguchi Y."/>
            <person name="Ohashi A."/>
            <person name="Parks D.H."/>
            <person name="Yamauchi T."/>
            <person name="Tyson G.W."/>
            <person name="Hugenholtz P."/>
        </authorList>
    </citation>
    <scope>NUCLEOTIDE SEQUENCE [LARGE SCALE GENOMIC DNA]</scope>
</reference>
<feature type="domain" description="HTH araC/xylS-type" evidence="4">
    <location>
        <begin position="51"/>
        <end position="150"/>
    </location>
</feature>
<sequence length="181" mass="21467">MDSFLSTEDLWGRVGVEFAERVLNARTLRQRIALVEEYLLAFLQRFRRDEARIDDAIQRMYYEYHALQEIIAKSEVSPRHFQRLIHEALGMSPKAFCRLARFQHTVRELLLRKETDYLGTAIDRGYYDQAHFIKDFKSFTQETPGTFLQKKNFMSHFYNTKLSFDMNVALQANKEGLFPKP</sequence>
<proteinExistence type="predicted"/>
<dbReference type="PROSITE" id="PS01124">
    <property type="entry name" value="HTH_ARAC_FAMILY_2"/>
    <property type="match status" value="1"/>
</dbReference>
<evidence type="ECO:0000259" key="4">
    <source>
        <dbReference type="PROSITE" id="PS01124"/>
    </source>
</evidence>
<dbReference type="HOGENOM" id="CLU_1446148_0_0_0"/>
<dbReference type="AlphaFoldDB" id="A0A0S6W3Z1"/>
<accession>A0A0S6W3Z1</accession>
<organism evidence="5">
    <name type="scientific">Candidatus Moduliflexus flocculans</name>
    <dbReference type="NCBI Taxonomy" id="1499966"/>
    <lineage>
        <taxon>Bacteria</taxon>
        <taxon>Candidatus Moduliflexota</taxon>
        <taxon>Candidatus Moduliflexia</taxon>
        <taxon>Candidatus Moduliflexales</taxon>
        <taxon>Candidatus Moduliflexaceae</taxon>
    </lineage>
</organism>
<protein>
    <submittedName>
        <fullName evidence="5">Transcriptional regulator, AraC family</fullName>
    </submittedName>
</protein>
<evidence type="ECO:0000256" key="2">
    <source>
        <dbReference type="ARBA" id="ARBA00023125"/>
    </source>
</evidence>
<dbReference type="STRING" id="1499966.U14_04147"/>
<dbReference type="PANTHER" id="PTHR46796:SF13">
    <property type="entry name" value="HTH-TYPE TRANSCRIPTIONAL ACTIVATOR RHAS"/>
    <property type="match status" value="1"/>
</dbReference>
<evidence type="ECO:0000256" key="1">
    <source>
        <dbReference type="ARBA" id="ARBA00023015"/>
    </source>
</evidence>
<dbReference type="InterPro" id="IPR050204">
    <property type="entry name" value="AraC_XylS_family_regulators"/>
</dbReference>
<dbReference type="InterPro" id="IPR009057">
    <property type="entry name" value="Homeodomain-like_sf"/>
</dbReference>
<dbReference type="Pfam" id="PF12833">
    <property type="entry name" value="HTH_18"/>
    <property type="match status" value="1"/>
</dbReference>
<keyword evidence="6" id="KW-1185">Reference proteome</keyword>
<evidence type="ECO:0000313" key="6">
    <source>
        <dbReference type="Proteomes" id="UP000030700"/>
    </source>
</evidence>
<evidence type="ECO:0000313" key="5">
    <source>
        <dbReference type="EMBL" id="GAK52890.1"/>
    </source>
</evidence>
<dbReference type="GO" id="GO:0003700">
    <property type="term" value="F:DNA-binding transcription factor activity"/>
    <property type="evidence" value="ECO:0007669"/>
    <property type="project" value="InterPro"/>
</dbReference>
<dbReference type="SUPFAM" id="SSF46689">
    <property type="entry name" value="Homeodomain-like"/>
    <property type="match status" value="1"/>
</dbReference>
<name>A0A0S6W3Z1_9BACT</name>
<dbReference type="SMART" id="SM00342">
    <property type="entry name" value="HTH_ARAC"/>
    <property type="match status" value="1"/>
</dbReference>
<dbReference type="PANTHER" id="PTHR46796">
    <property type="entry name" value="HTH-TYPE TRANSCRIPTIONAL ACTIVATOR RHAS-RELATED"/>
    <property type="match status" value="1"/>
</dbReference>
<gene>
    <name evidence="5" type="ORF">U14_04147</name>
</gene>
<dbReference type="EMBL" id="DF820459">
    <property type="protein sequence ID" value="GAK52890.1"/>
    <property type="molecule type" value="Genomic_DNA"/>
</dbReference>
<evidence type="ECO:0000256" key="3">
    <source>
        <dbReference type="ARBA" id="ARBA00023163"/>
    </source>
</evidence>
<dbReference type="Gene3D" id="1.10.10.60">
    <property type="entry name" value="Homeodomain-like"/>
    <property type="match status" value="1"/>
</dbReference>
<keyword evidence="2" id="KW-0238">DNA-binding</keyword>
<keyword evidence="1" id="KW-0805">Transcription regulation</keyword>
<keyword evidence="3" id="KW-0804">Transcription</keyword>
<dbReference type="InterPro" id="IPR018060">
    <property type="entry name" value="HTH_AraC"/>
</dbReference>
<dbReference type="GO" id="GO:0043565">
    <property type="term" value="F:sequence-specific DNA binding"/>
    <property type="evidence" value="ECO:0007669"/>
    <property type="project" value="InterPro"/>
</dbReference>
<dbReference type="Proteomes" id="UP000030700">
    <property type="component" value="Unassembled WGS sequence"/>
</dbReference>